<protein>
    <submittedName>
        <fullName evidence="1">Uncharacterized protein</fullName>
    </submittedName>
</protein>
<name>A0AAD7IQ48_9AGAR</name>
<evidence type="ECO:0000313" key="1">
    <source>
        <dbReference type="EMBL" id="KAJ7746883.1"/>
    </source>
</evidence>
<organism evidence="1 2">
    <name type="scientific">Mycena maculata</name>
    <dbReference type="NCBI Taxonomy" id="230809"/>
    <lineage>
        <taxon>Eukaryota</taxon>
        <taxon>Fungi</taxon>
        <taxon>Dikarya</taxon>
        <taxon>Basidiomycota</taxon>
        <taxon>Agaricomycotina</taxon>
        <taxon>Agaricomycetes</taxon>
        <taxon>Agaricomycetidae</taxon>
        <taxon>Agaricales</taxon>
        <taxon>Marasmiineae</taxon>
        <taxon>Mycenaceae</taxon>
        <taxon>Mycena</taxon>
    </lineage>
</organism>
<comment type="caution">
    <text evidence="1">The sequence shown here is derived from an EMBL/GenBank/DDBJ whole genome shotgun (WGS) entry which is preliminary data.</text>
</comment>
<dbReference type="Pfam" id="PF13376">
    <property type="entry name" value="OmdA"/>
    <property type="match status" value="1"/>
</dbReference>
<proteinExistence type="predicted"/>
<dbReference type="AlphaFoldDB" id="A0AAD7IQ48"/>
<evidence type="ECO:0000313" key="2">
    <source>
        <dbReference type="Proteomes" id="UP001215280"/>
    </source>
</evidence>
<dbReference type="EMBL" id="JARJLG010000096">
    <property type="protein sequence ID" value="KAJ7746883.1"/>
    <property type="molecule type" value="Genomic_DNA"/>
</dbReference>
<reference evidence="1" key="1">
    <citation type="submission" date="2023-03" db="EMBL/GenBank/DDBJ databases">
        <title>Massive genome expansion in bonnet fungi (Mycena s.s.) driven by repeated elements and novel gene families across ecological guilds.</title>
        <authorList>
            <consortium name="Lawrence Berkeley National Laboratory"/>
            <person name="Harder C.B."/>
            <person name="Miyauchi S."/>
            <person name="Viragh M."/>
            <person name="Kuo A."/>
            <person name="Thoen E."/>
            <person name="Andreopoulos B."/>
            <person name="Lu D."/>
            <person name="Skrede I."/>
            <person name="Drula E."/>
            <person name="Henrissat B."/>
            <person name="Morin E."/>
            <person name="Kohler A."/>
            <person name="Barry K."/>
            <person name="LaButti K."/>
            <person name="Morin E."/>
            <person name="Salamov A."/>
            <person name="Lipzen A."/>
            <person name="Mereny Z."/>
            <person name="Hegedus B."/>
            <person name="Baldrian P."/>
            <person name="Stursova M."/>
            <person name="Weitz H."/>
            <person name="Taylor A."/>
            <person name="Grigoriev I.V."/>
            <person name="Nagy L.G."/>
            <person name="Martin F."/>
            <person name="Kauserud H."/>
        </authorList>
    </citation>
    <scope>NUCLEOTIDE SEQUENCE</scope>
    <source>
        <strain evidence="1">CBHHK188m</strain>
    </source>
</reference>
<accession>A0AAD7IQ48</accession>
<dbReference type="Proteomes" id="UP001215280">
    <property type="component" value="Unassembled WGS sequence"/>
</dbReference>
<keyword evidence="2" id="KW-1185">Reference proteome</keyword>
<gene>
    <name evidence="1" type="ORF">DFH07DRAFT_1062839</name>
</gene>
<sequence length="202" mass="23024">MLSAQWDSPSKAESSRRAQLRSFQFEYSYLTAIHDFDFVLTEDPKFLALDEQALGSWFAENHAEETELWVGYFKKHRDTGRQVLSWPLAAGALHTTKGQEPLEQGHRSQFLKQRAGSRIPAAQRLPSAESIERDAIPLSAEFAARLAEASASADWHSKQPPEHRRAAEDWLMSAKQEATRERRFGVLIQVVCVCHHYNASFR</sequence>